<keyword evidence="10 17" id="KW-1133">Transmembrane helix</keyword>
<evidence type="ECO:0000256" key="1">
    <source>
        <dbReference type="ARBA" id="ARBA00004141"/>
    </source>
</evidence>
<comment type="similarity">
    <text evidence="4 16">Belongs to the CDP-alcohol phosphatidyltransferase class-I family.</text>
</comment>
<dbReference type="InterPro" id="IPR043130">
    <property type="entry name" value="CDP-OH_PTrfase_TM_dom"/>
</dbReference>
<protein>
    <recommendedName>
        <fullName evidence="6">CDP-diacylglycerol--glycerol-3-phosphate 3-phosphatidyltransferase</fullName>
        <ecNumber evidence="5">2.7.8.5</ecNumber>
    </recommendedName>
</protein>
<evidence type="ECO:0000256" key="3">
    <source>
        <dbReference type="ARBA" id="ARBA00005189"/>
    </source>
</evidence>
<accession>A0ABM7V9Q1</accession>
<dbReference type="Pfam" id="PF01066">
    <property type="entry name" value="CDP-OH_P_transf"/>
    <property type="match status" value="1"/>
</dbReference>
<reference evidence="18" key="1">
    <citation type="submission" date="2021-10" db="EMBL/GenBank/DDBJ databases">
        <title>Genome Sequence of The Candidatus Hydrogeosomobacter endosymbioticus, an Intracellular Bacterial Symbiont of the Anaerobic Ciliate GW7.</title>
        <authorList>
            <person name="Shiohama Y."/>
            <person name="Shinzato N."/>
        </authorList>
    </citation>
    <scope>NUCLEOTIDE SEQUENCE [LARGE SCALE GENOMIC DNA]</scope>
    <source>
        <strain evidence="18">200920</strain>
    </source>
</reference>
<dbReference type="PROSITE" id="PS00379">
    <property type="entry name" value="CDP_ALCOHOL_P_TRANSF"/>
    <property type="match status" value="1"/>
</dbReference>
<keyword evidence="11" id="KW-0443">Lipid metabolism</keyword>
<evidence type="ECO:0000256" key="11">
    <source>
        <dbReference type="ARBA" id="ARBA00023098"/>
    </source>
</evidence>
<evidence type="ECO:0000256" key="7">
    <source>
        <dbReference type="ARBA" id="ARBA00022516"/>
    </source>
</evidence>
<dbReference type="Gene3D" id="1.20.120.1760">
    <property type="match status" value="1"/>
</dbReference>
<evidence type="ECO:0000256" key="8">
    <source>
        <dbReference type="ARBA" id="ARBA00022679"/>
    </source>
</evidence>
<evidence type="ECO:0000256" key="15">
    <source>
        <dbReference type="ARBA" id="ARBA00048586"/>
    </source>
</evidence>
<evidence type="ECO:0000313" key="19">
    <source>
        <dbReference type="Proteomes" id="UP001320209"/>
    </source>
</evidence>
<evidence type="ECO:0000256" key="13">
    <source>
        <dbReference type="ARBA" id="ARBA00023209"/>
    </source>
</evidence>
<evidence type="ECO:0000313" key="18">
    <source>
        <dbReference type="EMBL" id="BDB96516.1"/>
    </source>
</evidence>
<dbReference type="InterPro" id="IPR004570">
    <property type="entry name" value="Phosphatidylglycerol_P_synth"/>
</dbReference>
<sequence>MAIRESITFPNVLSAVRVIISPFAYISIQQKSLWFLFIVAVAALTDFLDGFWARRYGAQTFFGEILDPIADKVFVISSFAGMYAVGAIPTWFLFLTIVKDSFLAAGALIVLRRKIVESVSALFIGKVNMFFQIILCVVAFFYVFLDGQKASGVFYAPLNICVAITSVTTVMTWAVYSVRIFLTRP</sequence>
<evidence type="ECO:0000256" key="9">
    <source>
        <dbReference type="ARBA" id="ARBA00022692"/>
    </source>
</evidence>
<dbReference type="Proteomes" id="UP001320209">
    <property type="component" value="Chromosome"/>
</dbReference>
<feature type="transmembrane region" description="Helical" evidence="17">
    <location>
        <begin position="34"/>
        <end position="53"/>
    </location>
</feature>
<evidence type="ECO:0000256" key="5">
    <source>
        <dbReference type="ARBA" id="ARBA00013170"/>
    </source>
</evidence>
<evidence type="ECO:0000256" key="14">
    <source>
        <dbReference type="ARBA" id="ARBA00023264"/>
    </source>
</evidence>
<dbReference type="InterPro" id="IPR050324">
    <property type="entry name" value="CDP-alcohol_PTase-I"/>
</dbReference>
<dbReference type="PANTHER" id="PTHR14269">
    <property type="entry name" value="CDP-DIACYLGLYCEROL--GLYCEROL-3-PHOSPHATE 3-PHOSPHATIDYLTRANSFERASE-RELATED"/>
    <property type="match status" value="1"/>
</dbReference>
<evidence type="ECO:0000256" key="16">
    <source>
        <dbReference type="RuleBase" id="RU003750"/>
    </source>
</evidence>
<evidence type="ECO:0000256" key="17">
    <source>
        <dbReference type="SAM" id="Phobius"/>
    </source>
</evidence>
<dbReference type="InterPro" id="IPR048254">
    <property type="entry name" value="CDP_ALCOHOL_P_TRANSF_CS"/>
</dbReference>
<comment type="catalytic activity">
    <reaction evidence="15">
        <text>a CDP-1,2-diacyl-sn-glycerol + sn-glycerol 3-phosphate = a 1,2-diacyl-sn-glycero-3-phospho-(1'-sn-glycero-3'-phosphate) + CMP + H(+)</text>
        <dbReference type="Rhea" id="RHEA:12593"/>
        <dbReference type="ChEBI" id="CHEBI:15378"/>
        <dbReference type="ChEBI" id="CHEBI:57597"/>
        <dbReference type="ChEBI" id="CHEBI:58332"/>
        <dbReference type="ChEBI" id="CHEBI:60110"/>
        <dbReference type="ChEBI" id="CHEBI:60377"/>
        <dbReference type="EC" id="2.7.8.5"/>
    </reaction>
</comment>
<dbReference type="PIRSF" id="PIRSF000847">
    <property type="entry name" value="Phos_ph_gly_syn"/>
    <property type="match status" value="1"/>
</dbReference>
<evidence type="ECO:0000256" key="12">
    <source>
        <dbReference type="ARBA" id="ARBA00023136"/>
    </source>
</evidence>
<dbReference type="PANTHER" id="PTHR14269:SF62">
    <property type="entry name" value="CDP-DIACYLGLYCEROL--GLYCEROL-3-PHOSPHATE 3-PHOSPHATIDYLTRANSFERASE 1, CHLOROPLASTIC"/>
    <property type="match status" value="1"/>
</dbReference>
<evidence type="ECO:0000256" key="10">
    <source>
        <dbReference type="ARBA" id="ARBA00022989"/>
    </source>
</evidence>
<keyword evidence="19" id="KW-1185">Reference proteome</keyword>
<keyword evidence="14" id="KW-1208">Phospholipid metabolism</keyword>
<keyword evidence="7" id="KW-0444">Lipid biosynthesis</keyword>
<organism evidence="18 19">
    <name type="scientific">Candidatus Hydrogenosomobacter endosymbioticus</name>
    <dbReference type="NCBI Taxonomy" id="2558174"/>
    <lineage>
        <taxon>Bacteria</taxon>
        <taxon>Pseudomonadati</taxon>
        <taxon>Pseudomonadota</taxon>
        <taxon>Alphaproteobacteria</taxon>
        <taxon>Holosporales</taxon>
        <taxon>Holosporaceae</taxon>
        <taxon>Candidatus Hydrogenosomobacter</taxon>
    </lineage>
</organism>
<keyword evidence="12 17" id="KW-0472">Membrane</keyword>
<comment type="subcellular location">
    <subcellularLocation>
        <location evidence="1">Membrane</location>
        <topology evidence="1">Multi-pass membrane protein</topology>
    </subcellularLocation>
</comment>
<dbReference type="RefSeq" id="WP_236864929.1">
    <property type="nucleotide sequence ID" value="NZ_AP025225.1"/>
</dbReference>
<keyword evidence="8 16" id="KW-0808">Transferase</keyword>
<evidence type="ECO:0000256" key="4">
    <source>
        <dbReference type="ARBA" id="ARBA00010441"/>
    </source>
</evidence>
<comment type="pathway">
    <text evidence="2">Phospholipid metabolism; phosphatidylglycerol biosynthesis; phosphatidylglycerol from CDP-diacylglycerol: step 1/2.</text>
</comment>
<keyword evidence="13" id="KW-0594">Phospholipid biosynthesis</keyword>
<proteinExistence type="inferred from homology"/>
<feature type="transmembrane region" description="Helical" evidence="17">
    <location>
        <begin position="65"/>
        <end position="85"/>
    </location>
</feature>
<evidence type="ECO:0000256" key="6">
    <source>
        <dbReference type="ARBA" id="ARBA00014944"/>
    </source>
</evidence>
<gene>
    <name evidence="18" type="ORF">HYD_6490</name>
</gene>
<name>A0ABM7V9Q1_9PROT</name>
<dbReference type="EC" id="2.7.8.5" evidence="5"/>
<feature type="transmembrane region" description="Helical" evidence="17">
    <location>
        <begin position="157"/>
        <end position="182"/>
    </location>
</feature>
<comment type="pathway">
    <text evidence="3">Lipid metabolism.</text>
</comment>
<dbReference type="InterPro" id="IPR000462">
    <property type="entry name" value="CDP-OH_P_trans"/>
</dbReference>
<keyword evidence="9 17" id="KW-0812">Transmembrane</keyword>
<dbReference type="EMBL" id="AP025225">
    <property type="protein sequence ID" value="BDB96516.1"/>
    <property type="molecule type" value="Genomic_DNA"/>
</dbReference>
<feature type="transmembrane region" description="Helical" evidence="17">
    <location>
        <begin position="123"/>
        <end position="145"/>
    </location>
</feature>
<evidence type="ECO:0000256" key="2">
    <source>
        <dbReference type="ARBA" id="ARBA00005042"/>
    </source>
</evidence>